<dbReference type="Pfam" id="PF02472">
    <property type="entry name" value="ExbD"/>
    <property type="match status" value="1"/>
</dbReference>
<comment type="caution">
    <text evidence="8">The sequence shown here is derived from an EMBL/GenBank/DDBJ whole genome shotgun (WGS) entry which is preliminary data.</text>
</comment>
<accession>A0A956RN03</accession>
<gene>
    <name evidence="8" type="ORF">KC729_01025</name>
</gene>
<name>A0A956RN03_UNCEI</name>
<keyword evidence="7" id="KW-0813">Transport</keyword>
<reference evidence="8" key="1">
    <citation type="submission" date="2020-04" db="EMBL/GenBank/DDBJ databases">
        <authorList>
            <person name="Zhang T."/>
        </authorList>
    </citation>
    <scope>NUCLEOTIDE SEQUENCE</scope>
    <source>
        <strain evidence="8">HKST-UBA01</strain>
    </source>
</reference>
<keyword evidence="4 7" id="KW-0812">Transmembrane</keyword>
<evidence type="ECO:0000256" key="4">
    <source>
        <dbReference type="ARBA" id="ARBA00022692"/>
    </source>
</evidence>
<evidence type="ECO:0000256" key="2">
    <source>
        <dbReference type="ARBA" id="ARBA00005811"/>
    </source>
</evidence>
<evidence type="ECO:0000313" key="8">
    <source>
        <dbReference type="EMBL" id="MCA9726235.1"/>
    </source>
</evidence>
<evidence type="ECO:0000256" key="7">
    <source>
        <dbReference type="RuleBase" id="RU003879"/>
    </source>
</evidence>
<keyword evidence="3" id="KW-1003">Cell membrane</keyword>
<comment type="subcellular location">
    <subcellularLocation>
        <location evidence="1">Cell membrane</location>
        <topology evidence="1">Single-pass membrane protein</topology>
    </subcellularLocation>
    <subcellularLocation>
        <location evidence="7">Cell membrane</location>
        <topology evidence="7">Single-pass type II membrane protein</topology>
    </subcellularLocation>
</comment>
<keyword evidence="5" id="KW-1133">Transmembrane helix</keyword>
<keyword evidence="7" id="KW-0653">Protein transport</keyword>
<evidence type="ECO:0000313" key="9">
    <source>
        <dbReference type="Proteomes" id="UP000697710"/>
    </source>
</evidence>
<reference evidence="8" key="2">
    <citation type="journal article" date="2021" name="Microbiome">
        <title>Successional dynamics and alternative stable states in a saline activated sludge microbial community over 9 years.</title>
        <authorList>
            <person name="Wang Y."/>
            <person name="Ye J."/>
            <person name="Ju F."/>
            <person name="Liu L."/>
            <person name="Boyd J.A."/>
            <person name="Deng Y."/>
            <person name="Parks D.H."/>
            <person name="Jiang X."/>
            <person name="Yin X."/>
            <person name="Woodcroft B.J."/>
            <person name="Tyson G.W."/>
            <person name="Hugenholtz P."/>
            <person name="Polz M.F."/>
            <person name="Zhang T."/>
        </authorList>
    </citation>
    <scope>NUCLEOTIDE SEQUENCE</scope>
    <source>
        <strain evidence="8">HKST-UBA01</strain>
    </source>
</reference>
<dbReference type="InterPro" id="IPR003400">
    <property type="entry name" value="ExbD"/>
</dbReference>
<keyword evidence="6" id="KW-0472">Membrane</keyword>
<evidence type="ECO:0000256" key="1">
    <source>
        <dbReference type="ARBA" id="ARBA00004162"/>
    </source>
</evidence>
<sequence>MRNRRWGRRARKSGPAQLKLTSMMDILTVLLLFLVKSFVVDTPVTPVPGVTLPESTSKETPEESFVIAITGPDILVDGERVSSVDEATAGSGLFIASLGEHLATIRTHKQELARMRGLEEEAGLGPVTVQGDRAIEYRVLERVLYTLGQEGFSEISLAVIREA</sequence>
<evidence type="ECO:0000256" key="6">
    <source>
        <dbReference type="ARBA" id="ARBA00023136"/>
    </source>
</evidence>
<dbReference type="AlphaFoldDB" id="A0A956RN03"/>
<organism evidence="8 9">
    <name type="scientific">Eiseniibacteriota bacterium</name>
    <dbReference type="NCBI Taxonomy" id="2212470"/>
    <lineage>
        <taxon>Bacteria</taxon>
        <taxon>Candidatus Eiseniibacteriota</taxon>
    </lineage>
</organism>
<dbReference type="EMBL" id="JAGQHR010000012">
    <property type="protein sequence ID" value="MCA9726235.1"/>
    <property type="molecule type" value="Genomic_DNA"/>
</dbReference>
<evidence type="ECO:0000256" key="3">
    <source>
        <dbReference type="ARBA" id="ARBA00022475"/>
    </source>
</evidence>
<evidence type="ECO:0000256" key="5">
    <source>
        <dbReference type="ARBA" id="ARBA00022989"/>
    </source>
</evidence>
<dbReference type="GO" id="GO:0022857">
    <property type="term" value="F:transmembrane transporter activity"/>
    <property type="evidence" value="ECO:0007669"/>
    <property type="project" value="InterPro"/>
</dbReference>
<dbReference type="GO" id="GO:0015031">
    <property type="term" value="P:protein transport"/>
    <property type="evidence" value="ECO:0007669"/>
    <property type="project" value="UniProtKB-KW"/>
</dbReference>
<protein>
    <submittedName>
        <fullName evidence="8">Biopolymer transporter ExbD</fullName>
    </submittedName>
</protein>
<dbReference type="GO" id="GO:0005886">
    <property type="term" value="C:plasma membrane"/>
    <property type="evidence" value="ECO:0007669"/>
    <property type="project" value="UniProtKB-SubCell"/>
</dbReference>
<dbReference type="Proteomes" id="UP000697710">
    <property type="component" value="Unassembled WGS sequence"/>
</dbReference>
<proteinExistence type="inferred from homology"/>
<comment type="similarity">
    <text evidence="2 7">Belongs to the ExbD/TolR family.</text>
</comment>